<feature type="chain" id="PRO_5022166441" evidence="2">
    <location>
        <begin position="18"/>
        <end position="104"/>
    </location>
</feature>
<dbReference type="EMBL" id="CP042193">
    <property type="protein sequence ID" value="QDS73521.1"/>
    <property type="molecule type" value="Genomic_DNA"/>
</dbReference>
<dbReference type="Proteomes" id="UP000316270">
    <property type="component" value="Chromosome 9"/>
</dbReference>
<feature type="region of interest" description="Disordered" evidence="1">
    <location>
        <begin position="43"/>
        <end position="104"/>
    </location>
</feature>
<evidence type="ECO:0000256" key="2">
    <source>
        <dbReference type="SAM" id="SignalP"/>
    </source>
</evidence>
<evidence type="ECO:0000313" key="4">
    <source>
        <dbReference type="Proteomes" id="UP000316270"/>
    </source>
</evidence>
<feature type="signal peptide" evidence="2">
    <location>
        <begin position="1"/>
        <end position="17"/>
    </location>
</feature>
<gene>
    <name evidence="3" type="ORF">FKW77_009496</name>
</gene>
<protein>
    <submittedName>
        <fullName evidence="3">Uncharacterized protein</fullName>
    </submittedName>
</protein>
<keyword evidence="2" id="KW-0732">Signal</keyword>
<sequence>MKGLNLFFLLPTAAVIAQDQYQAQPLMIAGGVMGSSGRGIVMVGAGPGGSQSTPAPMTGNELGGVGFGGRHIMTPPRKRKAKVQGDEPQILPGIYRPRTLSEKK</sequence>
<organism evidence="3 4">
    <name type="scientific">Venturia effusa</name>
    <dbReference type="NCBI Taxonomy" id="50376"/>
    <lineage>
        <taxon>Eukaryota</taxon>
        <taxon>Fungi</taxon>
        <taxon>Dikarya</taxon>
        <taxon>Ascomycota</taxon>
        <taxon>Pezizomycotina</taxon>
        <taxon>Dothideomycetes</taxon>
        <taxon>Pleosporomycetidae</taxon>
        <taxon>Venturiales</taxon>
        <taxon>Venturiaceae</taxon>
        <taxon>Venturia</taxon>
    </lineage>
</organism>
<evidence type="ECO:0000256" key="1">
    <source>
        <dbReference type="SAM" id="MobiDB-lite"/>
    </source>
</evidence>
<name>A0A517LD06_9PEZI</name>
<proteinExistence type="predicted"/>
<accession>A0A517LD06</accession>
<reference evidence="3 4" key="1">
    <citation type="submission" date="2019-07" db="EMBL/GenBank/DDBJ databases">
        <title>Finished genome of Venturia effusa.</title>
        <authorList>
            <person name="Young C.A."/>
            <person name="Cox M.P."/>
            <person name="Ganley A.R.D."/>
            <person name="David W.J."/>
        </authorList>
    </citation>
    <scope>NUCLEOTIDE SEQUENCE [LARGE SCALE GENOMIC DNA]</scope>
    <source>
        <strain evidence="4">albino</strain>
    </source>
</reference>
<keyword evidence="4" id="KW-1185">Reference proteome</keyword>
<dbReference type="AlphaFoldDB" id="A0A517LD06"/>
<evidence type="ECO:0000313" key="3">
    <source>
        <dbReference type="EMBL" id="QDS73521.1"/>
    </source>
</evidence>